<dbReference type="Proteomes" id="UP001497623">
    <property type="component" value="Unassembled WGS sequence"/>
</dbReference>
<keyword evidence="7" id="KW-1015">Disulfide bond</keyword>
<dbReference type="Pfam" id="PF05497">
    <property type="entry name" value="Destabilase"/>
    <property type="match status" value="1"/>
</dbReference>
<dbReference type="InterPro" id="IPR023346">
    <property type="entry name" value="Lysozyme-like_dom_sf"/>
</dbReference>
<gene>
    <name evidence="9" type="ORF">MNOR_LOCUS21461</name>
</gene>
<keyword evidence="3" id="KW-0929">Antimicrobial</keyword>
<feature type="disulfide bond" evidence="7">
    <location>
        <begin position="91"/>
        <end position="97"/>
    </location>
</feature>
<sequence>MWTRNVLASIAVTLFAVGVSTVFGQATVAPDCLGCICEASSACNATIGCSVPFPGAYFCGPFLISWAYWADAGKPVLQNDDPNRKGAFENCVNDLYCAAETVRLYLAKFSTDCNG</sequence>
<evidence type="ECO:0000256" key="4">
    <source>
        <dbReference type="ARBA" id="ARBA00022638"/>
    </source>
</evidence>
<evidence type="ECO:0000256" key="1">
    <source>
        <dbReference type="ARBA" id="ARBA00000632"/>
    </source>
</evidence>
<feature type="disulfide bond" evidence="7">
    <location>
        <begin position="49"/>
        <end position="59"/>
    </location>
</feature>
<protein>
    <recommendedName>
        <fullName evidence="2">lysozyme</fullName>
        <ecNumber evidence="2">3.2.1.17</ecNumber>
    </recommendedName>
</protein>
<comment type="catalytic activity">
    <reaction evidence="1">
        <text>Hydrolysis of (1-&gt;4)-beta-linkages between N-acetylmuramic acid and N-acetyl-D-glucosamine residues in a peptidoglycan and between N-acetyl-D-glucosamine residues in chitodextrins.</text>
        <dbReference type="EC" id="3.2.1.17"/>
    </reaction>
</comment>
<evidence type="ECO:0000313" key="10">
    <source>
        <dbReference type="Proteomes" id="UP001497623"/>
    </source>
</evidence>
<keyword evidence="4" id="KW-0081">Bacteriolytic enzyme</keyword>
<keyword evidence="10" id="KW-1185">Reference proteome</keyword>
<proteinExistence type="predicted"/>
<evidence type="ECO:0000256" key="3">
    <source>
        <dbReference type="ARBA" id="ARBA00022529"/>
    </source>
</evidence>
<name>A0AAV2R9W2_MEGNR</name>
<dbReference type="GO" id="GO:0042742">
    <property type="term" value="P:defense response to bacterium"/>
    <property type="evidence" value="ECO:0007669"/>
    <property type="project" value="UniProtKB-KW"/>
</dbReference>
<dbReference type="PANTHER" id="PTHR11195:SF22">
    <property type="entry name" value="LYSOZYME"/>
    <property type="match status" value="1"/>
</dbReference>
<feature type="chain" id="PRO_5043819585" description="lysozyme" evidence="8">
    <location>
        <begin position="25"/>
        <end position="115"/>
    </location>
</feature>
<feature type="non-terminal residue" evidence="9">
    <location>
        <position position="115"/>
    </location>
</feature>
<evidence type="ECO:0000256" key="6">
    <source>
        <dbReference type="ARBA" id="ARBA00023295"/>
    </source>
</evidence>
<comment type="caution">
    <text evidence="9">The sequence shown here is derived from an EMBL/GenBank/DDBJ whole genome shotgun (WGS) entry which is preliminary data.</text>
</comment>
<dbReference type="EC" id="3.2.1.17" evidence="2"/>
<dbReference type="AlphaFoldDB" id="A0AAV2R9W2"/>
<dbReference type="CDD" id="cd16890">
    <property type="entry name" value="lyz_i"/>
    <property type="match status" value="1"/>
</dbReference>
<feature type="disulfide bond" evidence="7">
    <location>
        <begin position="37"/>
        <end position="43"/>
    </location>
</feature>
<evidence type="ECO:0000313" key="9">
    <source>
        <dbReference type="EMBL" id="CAL4118505.1"/>
    </source>
</evidence>
<dbReference type="PANTHER" id="PTHR11195">
    <property type="entry name" value="DESTABILASE-RELATED"/>
    <property type="match status" value="1"/>
</dbReference>
<evidence type="ECO:0000256" key="2">
    <source>
        <dbReference type="ARBA" id="ARBA00012732"/>
    </source>
</evidence>
<dbReference type="InterPro" id="IPR008597">
    <property type="entry name" value="Invert_lysozyme"/>
</dbReference>
<evidence type="ECO:0000256" key="7">
    <source>
        <dbReference type="PIRSR" id="PIRSR608597-3"/>
    </source>
</evidence>
<organism evidence="9 10">
    <name type="scientific">Meganyctiphanes norvegica</name>
    <name type="common">Northern krill</name>
    <name type="synonym">Thysanopoda norvegica</name>
    <dbReference type="NCBI Taxonomy" id="48144"/>
    <lineage>
        <taxon>Eukaryota</taxon>
        <taxon>Metazoa</taxon>
        <taxon>Ecdysozoa</taxon>
        <taxon>Arthropoda</taxon>
        <taxon>Crustacea</taxon>
        <taxon>Multicrustacea</taxon>
        <taxon>Malacostraca</taxon>
        <taxon>Eumalacostraca</taxon>
        <taxon>Eucarida</taxon>
        <taxon>Euphausiacea</taxon>
        <taxon>Euphausiidae</taxon>
        <taxon>Meganyctiphanes</taxon>
    </lineage>
</organism>
<feature type="signal peptide" evidence="8">
    <location>
        <begin position="1"/>
        <end position="24"/>
    </location>
</feature>
<keyword evidence="6" id="KW-0326">Glycosidase</keyword>
<reference evidence="9 10" key="1">
    <citation type="submission" date="2024-05" db="EMBL/GenBank/DDBJ databases">
        <authorList>
            <person name="Wallberg A."/>
        </authorList>
    </citation>
    <scope>NUCLEOTIDE SEQUENCE [LARGE SCALE GENOMIC DNA]</scope>
</reference>
<dbReference type="EMBL" id="CAXKWB010017297">
    <property type="protein sequence ID" value="CAL4118505.1"/>
    <property type="molecule type" value="Genomic_DNA"/>
</dbReference>
<dbReference type="GO" id="GO:0003796">
    <property type="term" value="F:lysozyme activity"/>
    <property type="evidence" value="ECO:0007669"/>
    <property type="project" value="UniProtKB-EC"/>
</dbReference>
<dbReference type="Gene3D" id="1.10.530.10">
    <property type="match status" value="1"/>
</dbReference>
<evidence type="ECO:0000256" key="5">
    <source>
        <dbReference type="ARBA" id="ARBA00022801"/>
    </source>
</evidence>
<dbReference type="SUPFAM" id="SSF53955">
    <property type="entry name" value="Lysozyme-like"/>
    <property type="match status" value="1"/>
</dbReference>
<accession>A0AAV2R9W2</accession>
<dbReference type="GO" id="GO:0031640">
    <property type="term" value="P:killing of cells of another organism"/>
    <property type="evidence" value="ECO:0007669"/>
    <property type="project" value="UniProtKB-KW"/>
</dbReference>
<keyword evidence="8" id="KW-0732">Signal</keyword>
<evidence type="ECO:0000256" key="8">
    <source>
        <dbReference type="SAM" id="SignalP"/>
    </source>
</evidence>
<keyword evidence="5" id="KW-0378">Hydrolase</keyword>
<dbReference type="PROSITE" id="PS51909">
    <property type="entry name" value="LYSOZYME_I"/>
    <property type="match status" value="1"/>
</dbReference>